<feature type="domain" description="Ubiquitin-like" evidence="1">
    <location>
        <begin position="241"/>
        <end position="323"/>
    </location>
</feature>
<evidence type="ECO:0000313" key="3">
    <source>
        <dbReference type="Proteomes" id="UP000799764"/>
    </source>
</evidence>
<gene>
    <name evidence="2" type="ORF">P171DRAFT_514070</name>
</gene>
<dbReference type="Proteomes" id="UP000799764">
    <property type="component" value="Unassembled WGS sequence"/>
</dbReference>
<accession>A0A9P4PKU2</accession>
<evidence type="ECO:0000313" key="2">
    <source>
        <dbReference type="EMBL" id="KAF2445023.1"/>
    </source>
</evidence>
<dbReference type="AlphaFoldDB" id="A0A9P4PKU2"/>
<keyword evidence="3" id="KW-1185">Reference proteome</keyword>
<sequence>MLLVKDLVDALDEARGSKAEYRSVIRELWILDRALLEIDLLTRTHGNGSTPELQGLCETAQRASNQCKILVAEFLDRVKKYKNSFEDGQSPNIVKKAVMGVRWRVGEREAVQRFRVEIVGTSSSLQMLLATANVNLLALNKTDVKNQLNKIEQQNEQRISSQQALLLDVRGRIDNATQHITQGNISISKIADALRLDWLRQLGTDLKSLMHKVIATNIATYHAIVSIQTVLSSRLERTLIEEPFILEDPIGRIAPVHLQFVTSWEAFNAVLELRFRDLQGFKKVQDKQYGLQEKATRRDIDQTRPWQRVFLPGQRIEMSFIFHSHESSEAANEGTDISTCPGCQTSSPNASDADTRCSNCLMWFRRITVVTEVEPPPPVPLPNPWRMTSAFGKPSFSAQLSGPLRPGKRRLAKDDLEGEDDVREFKRVRLVAERRHIKRQRFVSVTAEESFATFAGLPAPSKLTSSTLATLGDSAVTKDTLSEFEIARLGRPENHASNLETTLEVTLQPSPLPPVPLDLLSGRPRSYGISTTASPAPFENTAMVQKPWMGLLGPASDVYELGRAPLSPIQLGIVRCYECLSYWHPNERATMCPECAEYTKSVCTTTFAILPTTTEPDPPPTNHGQFAL</sequence>
<evidence type="ECO:0000259" key="1">
    <source>
        <dbReference type="Pfam" id="PF22893"/>
    </source>
</evidence>
<dbReference type="PANTHER" id="PTHR38886">
    <property type="entry name" value="SESA DOMAIN-CONTAINING PROTEIN"/>
    <property type="match status" value="1"/>
</dbReference>
<dbReference type="Pfam" id="PF22893">
    <property type="entry name" value="ULD_2"/>
    <property type="match status" value="1"/>
</dbReference>
<name>A0A9P4PKU2_9PLEO</name>
<protein>
    <recommendedName>
        <fullName evidence="1">Ubiquitin-like domain-containing protein</fullName>
    </recommendedName>
</protein>
<comment type="caution">
    <text evidence="2">The sequence shown here is derived from an EMBL/GenBank/DDBJ whole genome shotgun (WGS) entry which is preliminary data.</text>
</comment>
<organism evidence="2 3">
    <name type="scientific">Karstenula rhodostoma CBS 690.94</name>
    <dbReference type="NCBI Taxonomy" id="1392251"/>
    <lineage>
        <taxon>Eukaryota</taxon>
        <taxon>Fungi</taxon>
        <taxon>Dikarya</taxon>
        <taxon>Ascomycota</taxon>
        <taxon>Pezizomycotina</taxon>
        <taxon>Dothideomycetes</taxon>
        <taxon>Pleosporomycetidae</taxon>
        <taxon>Pleosporales</taxon>
        <taxon>Massarineae</taxon>
        <taxon>Didymosphaeriaceae</taxon>
        <taxon>Karstenula</taxon>
    </lineage>
</organism>
<proteinExistence type="predicted"/>
<dbReference type="PANTHER" id="PTHR38886:SF1">
    <property type="entry name" value="NACHT-NTPASE AND P-LOOP NTPASES N-TERMINAL DOMAIN-CONTAINING PROTEIN"/>
    <property type="match status" value="1"/>
</dbReference>
<dbReference type="OrthoDB" id="3045089at2759"/>
<reference evidence="2" key="1">
    <citation type="journal article" date="2020" name="Stud. Mycol.">
        <title>101 Dothideomycetes genomes: a test case for predicting lifestyles and emergence of pathogens.</title>
        <authorList>
            <person name="Haridas S."/>
            <person name="Albert R."/>
            <person name="Binder M."/>
            <person name="Bloem J."/>
            <person name="Labutti K."/>
            <person name="Salamov A."/>
            <person name="Andreopoulos B."/>
            <person name="Baker S."/>
            <person name="Barry K."/>
            <person name="Bills G."/>
            <person name="Bluhm B."/>
            <person name="Cannon C."/>
            <person name="Castanera R."/>
            <person name="Culley D."/>
            <person name="Daum C."/>
            <person name="Ezra D."/>
            <person name="Gonzalez J."/>
            <person name="Henrissat B."/>
            <person name="Kuo A."/>
            <person name="Liang C."/>
            <person name="Lipzen A."/>
            <person name="Lutzoni F."/>
            <person name="Magnuson J."/>
            <person name="Mondo S."/>
            <person name="Nolan M."/>
            <person name="Ohm R."/>
            <person name="Pangilinan J."/>
            <person name="Park H.-J."/>
            <person name="Ramirez L."/>
            <person name="Alfaro M."/>
            <person name="Sun H."/>
            <person name="Tritt A."/>
            <person name="Yoshinaga Y."/>
            <person name="Zwiers L.-H."/>
            <person name="Turgeon B."/>
            <person name="Goodwin S."/>
            <person name="Spatafora J."/>
            <person name="Crous P."/>
            <person name="Grigoriev I."/>
        </authorList>
    </citation>
    <scope>NUCLEOTIDE SEQUENCE</scope>
    <source>
        <strain evidence="2">CBS 690.94</strain>
    </source>
</reference>
<dbReference type="EMBL" id="MU001500">
    <property type="protein sequence ID" value="KAF2445023.1"/>
    <property type="molecule type" value="Genomic_DNA"/>
</dbReference>
<dbReference type="InterPro" id="IPR054464">
    <property type="entry name" value="ULD_fung"/>
</dbReference>